<keyword evidence="2" id="KW-1185">Reference proteome</keyword>
<organism evidence="1 2">
    <name type="scientific">Paenibacillus agricola</name>
    <dbReference type="NCBI Taxonomy" id="2716264"/>
    <lineage>
        <taxon>Bacteria</taxon>
        <taxon>Bacillati</taxon>
        <taxon>Bacillota</taxon>
        <taxon>Bacilli</taxon>
        <taxon>Bacillales</taxon>
        <taxon>Paenibacillaceae</taxon>
        <taxon>Paenibacillus</taxon>
    </lineage>
</organism>
<accession>A0ABX0J1S6</accession>
<protein>
    <submittedName>
        <fullName evidence="1">YheC/YheD family protein</fullName>
    </submittedName>
</protein>
<gene>
    <name evidence="1" type="ORF">G9U52_10150</name>
</gene>
<dbReference type="Proteomes" id="UP001165962">
    <property type="component" value="Unassembled WGS sequence"/>
</dbReference>
<dbReference type="EMBL" id="JAAOIW010000003">
    <property type="protein sequence ID" value="NHN30194.1"/>
    <property type="molecule type" value="Genomic_DNA"/>
</dbReference>
<reference evidence="1" key="1">
    <citation type="submission" date="2020-03" db="EMBL/GenBank/DDBJ databases">
        <title>Draft sequencing of Paenibacilllus sp. S3N08.</title>
        <authorList>
            <person name="Kim D.-U."/>
        </authorList>
    </citation>
    <scope>NUCLEOTIDE SEQUENCE</scope>
    <source>
        <strain evidence="1">S3N08</strain>
    </source>
</reference>
<name>A0ABX0J1S6_9BACL</name>
<sequence>MIGILYSARTLNRMINGKSFEKPAFYVEAAHKAGEEIVFFSVYDINWKRGTVWGWDGTKRVRLKKVLPQVIINRTRTNTFHYKNTICRLKQMGKTIFNEQNVVSKLDIHNILVKNPMLLPHLPATSSVTHHAVEQLFGENTSLFLKPRTASVGDGIIRIRKKDNNMIAEINVLGRTLRKKVSIDQIIDIVRKKKRRYLVQQGVSLMPYQGNPVDFRVSMQKNGSGCWQYTGMVGKVAKKGAIVTNLHCGGTSMKASELFAHWGWDGAEIERKVVELGLRIVQTLDKELSQIADLGLDIAVDEQQHPWFIEANFRDMRVTFRDAGEKETWQSSYSAPVNYAAYLIGQLNEREDQHQQQLNGSG</sequence>
<evidence type="ECO:0000313" key="1">
    <source>
        <dbReference type="EMBL" id="NHN30194.1"/>
    </source>
</evidence>
<dbReference type="InterPro" id="IPR026838">
    <property type="entry name" value="YheC/D"/>
</dbReference>
<dbReference type="Gene3D" id="3.30.470.20">
    <property type="entry name" value="ATP-grasp fold, B domain"/>
    <property type="match status" value="1"/>
</dbReference>
<proteinExistence type="predicted"/>
<evidence type="ECO:0000313" key="2">
    <source>
        <dbReference type="Proteomes" id="UP001165962"/>
    </source>
</evidence>
<dbReference type="Pfam" id="PF14398">
    <property type="entry name" value="ATPgrasp_YheCD"/>
    <property type="match status" value="1"/>
</dbReference>
<comment type="caution">
    <text evidence="1">The sequence shown here is derived from an EMBL/GenBank/DDBJ whole genome shotgun (WGS) entry which is preliminary data.</text>
</comment>
<dbReference type="SUPFAM" id="SSF56059">
    <property type="entry name" value="Glutathione synthetase ATP-binding domain-like"/>
    <property type="match status" value="1"/>
</dbReference>
<dbReference type="RefSeq" id="WP_166148948.1">
    <property type="nucleotide sequence ID" value="NZ_JAAOIW010000003.1"/>
</dbReference>